<name>A0A3P7SDW3_HAEPC</name>
<dbReference type="Proteomes" id="UP000268014">
    <property type="component" value="Unassembled WGS sequence"/>
</dbReference>
<proteinExistence type="predicted"/>
<sequence>MENIRNFNSGALAMASMSARVEALQGWGPYCYRIHGQAGTSPPKRWRTAPIRIYIYTYILDTELAAQERLGDVTSYECEPGLMRFLSGPLASVNIYAQSYKMIYEVEQTEVAMAAYENRARLIHFCFLLVKVVGNIA</sequence>
<evidence type="ECO:0000313" key="1">
    <source>
        <dbReference type="EMBL" id="VDO04759.1"/>
    </source>
</evidence>
<dbReference type="EMBL" id="UZAF01000115">
    <property type="protein sequence ID" value="VDO04759.1"/>
    <property type="molecule type" value="Genomic_DNA"/>
</dbReference>
<reference evidence="1 2" key="1">
    <citation type="submission" date="2018-11" db="EMBL/GenBank/DDBJ databases">
        <authorList>
            <consortium name="Pathogen Informatics"/>
        </authorList>
    </citation>
    <scope>NUCLEOTIDE SEQUENCE [LARGE SCALE GENOMIC DNA]</scope>
    <source>
        <strain evidence="1 2">MHpl1</strain>
    </source>
</reference>
<keyword evidence="2" id="KW-1185">Reference proteome</keyword>
<dbReference type="AlphaFoldDB" id="A0A3P7SDW3"/>
<dbReference type="OrthoDB" id="10039910at2759"/>
<organism evidence="1 2">
    <name type="scientific">Haemonchus placei</name>
    <name type="common">Barber's pole worm</name>
    <dbReference type="NCBI Taxonomy" id="6290"/>
    <lineage>
        <taxon>Eukaryota</taxon>
        <taxon>Metazoa</taxon>
        <taxon>Ecdysozoa</taxon>
        <taxon>Nematoda</taxon>
        <taxon>Chromadorea</taxon>
        <taxon>Rhabditida</taxon>
        <taxon>Rhabditina</taxon>
        <taxon>Rhabditomorpha</taxon>
        <taxon>Strongyloidea</taxon>
        <taxon>Trichostrongylidae</taxon>
        <taxon>Haemonchus</taxon>
    </lineage>
</organism>
<gene>
    <name evidence="1" type="ORF">HPLM_LOCUS203</name>
</gene>
<evidence type="ECO:0000313" key="2">
    <source>
        <dbReference type="Proteomes" id="UP000268014"/>
    </source>
</evidence>
<dbReference type="STRING" id="6290.A0A3P7SDW3"/>
<accession>A0A3P7SDW3</accession>
<protein>
    <submittedName>
        <fullName evidence="1">Uncharacterized protein</fullName>
    </submittedName>
</protein>